<protein>
    <submittedName>
        <fullName evidence="3">Glutathione S-transferase</fullName>
    </submittedName>
</protein>
<dbReference type="InterPro" id="IPR036282">
    <property type="entry name" value="Glutathione-S-Trfase_C_sf"/>
</dbReference>
<dbReference type="EMBL" id="JABBKX010000006">
    <property type="protein sequence ID" value="NMJ43070.1"/>
    <property type="molecule type" value="Genomic_DNA"/>
</dbReference>
<feature type="domain" description="GST N-terminal" evidence="1">
    <location>
        <begin position="2"/>
        <end position="85"/>
    </location>
</feature>
<dbReference type="PROSITE" id="PS50404">
    <property type="entry name" value="GST_NTER"/>
    <property type="match status" value="1"/>
</dbReference>
<feature type="domain" description="GST C-terminal" evidence="2">
    <location>
        <begin position="88"/>
        <end position="213"/>
    </location>
</feature>
<keyword evidence="4" id="KW-1185">Reference proteome</keyword>
<dbReference type="InterPro" id="IPR036249">
    <property type="entry name" value="Thioredoxin-like_sf"/>
</dbReference>
<dbReference type="GO" id="GO:0016740">
    <property type="term" value="F:transferase activity"/>
    <property type="evidence" value="ECO:0007669"/>
    <property type="project" value="UniProtKB-KW"/>
</dbReference>
<dbReference type="InterPro" id="IPR004045">
    <property type="entry name" value="Glutathione_S-Trfase_N"/>
</dbReference>
<keyword evidence="3" id="KW-0808">Transferase</keyword>
<dbReference type="PROSITE" id="PS50405">
    <property type="entry name" value="GST_CTER"/>
    <property type="match status" value="1"/>
</dbReference>
<dbReference type="Gene3D" id="3.40.30.10">
    <property type="entry name" value="Glutaredoxin"/>
    <property type="match status" value="1"/>
</dbReference>
<comment type="caution">
    <text evidence="3">The sequence shown here is derived from an EMBL/GenBank/DDBJ whole genome shotgun (WGS) entry which is preliminary data.</text>
</comment>
<dbReference type="InterPro" id="IPR040079">
    <property type="entry name" value="Glutathione_S-Trfase"/>
</dbReference>
<dbReference type="Proteomes" id="UP000548582">
    <property type="component" value="Unassembled WGS sequence"/>
</dbReference>
<evidence type="ECO:0000259" key="2">
    <source>
        <dbReference type="PROSITE" id="PS50405"/>
    </source>
</evidence>
<accession>A0A848EI17</accession>
<reference evidence="3 4" key="1">
    <citation type="submission" date="2020-03" db="EMBL/GenBank/DDBJ databases">
        <authorList>
            <person name="Sun Q."/>
        </authorList>
    </citation>
    <scope>NUCLEOTIDE SEQUENCE [LARGE SCALE GENOMIC DNA]</scope>
    <source>
        <strain evidence="3 4">JC162</strain>
    </source>
</reference>
<sequence length="215" mass="23894">MSEMVLHCFPESGGCYKAALMLALTGTPWRGVWVDYFKGGQTRTAEWRGAHSVMGEVPVLEDGGLVLTQSGVILHHLAERTGQFGAAGKEEAREILRWILFDNHKFTSYLATWRFLLGWAKDPDPAVVAFFRARVDAAFAVADRQLETRPFITGDQPTIADVSMSGYVHYPESEWPLDVATRYPAVAAWIGRIRALPGWQAPYDLLPGPRTPPHA</sequence>
<name>A0A848EI17_9PROT</name>
<dbReference type="CDD" id="cd03056">
    <property type="entry name" value="GST_N_4"/>
    <property type="match status" value="1"/>
</dbReference>
<dbReference type="PANTHER" id="PTHR44051">
    <property type="entry name" value="GLUTATHIONE S-TRANSFERASE-RELATED"/>
    <property type="match status" value="1"/>
</dbReference>
<dbReference type="SUPFAM" id="SSF52833">
    <property type="entry name" value="Thioredoxin-like"/>
    <property type="match status" value="1"/>
</dbReference>
<dbReference type="Gene3D" id="1.20.1050.10">
    <property type="match status" value="1"/>
</dbReference>
<dbReference type="InterPro" id="IPR010987">
    <property type="entry name" value="Glutathione-S-Trfase_C-like"/>
</dbReference>
<dbReference type="SFLD" id="SFLDS00019">
    <property type="entry name" value="Glutathione_Transferase_(cytos"/>
    <property type="match status" value="1"/>
</dbReference>
<dbReference type="SUPFAM" id="SSF47616">
    <property type="entry name" value="GST C-terminal domain-like"/>
    <property type="match status" value="1"/>
</dbReference>
<evidence type="ECO:0000259" key="1">
    <source>
        <dbReference type="PROSITE" id="PS50404"/>
    </source>
</evidence>
<proteinExistence type="predicted"/>
<organism evidence="3 4">
    <name type="scientific">Neoroseomonas marina</name>
    <dbReference type="NCBI Taxonomy" id="1232220"/>
    <lineage>
        <taxon>Bacteria</taxon>
        <taxon>Pseudomonadati</taxon>
        <taxon>Pseudomonadota</taxon>
        <taxon>Alphaproteobacteria</taxon>
        <taxon>Acetobacterales</taxon>
        <taxon>Acetobacteraceae</taxon>
        <taxon>Neoroseomonas</taxon>
    </lineage>
</organism>
<gene>
    <name evidence="3" type="ORF">GWK16_17610</name>
</gene>
<dbReference type="AlphaFoldDB" id="A0A848EI17"/>
<dbReference type="Pfam" id="PF13409">
    <property type="entry name" value="GST_N_2"/>
    <property type="match status" value="1"/>
</dbReference>
<dbReference type="PANTHER" id="PTHR44051:SF2">
    <property type="entry name" value="HYPOTHETICAL GLUTATHIONE S-TRANSFERASE LIKE PROTEIN"/>
    <property type="match status" value="1"/>
</dbReference>
<evidence type="ECO:0000313" key="3">
    <source>
        <dbReference type="EMBL" id="NMJ43070.1"/>
    </source>
</evidence>
<evidence type="ECO:0000313" key="4">
    <source>
        <dbReference type="Proteomes" id="UP000548582"/>
    </source>
</evidence>
<dbReference type="Pfam" id="PF13410">
    <property type="entry name" value="GST_C_2"/>
    <property type="match status" value="1"/>
</dbReference>
<dbReference type="RefSeq" id="WP_170055293.1">
    <property type="nucleotide sequence ID" value="NZ_JABBKX010000006.1"/>
</dbReference>